<dbReference type="GO" id="GO:0000155">
    <property type="term" value="F:phosphorelay sensor kinase activity"/>
    <property type="evidence" value="ECO:0007669"/>
    <property type="project" value="InterPro"/>
</dbReference>
<dbReference type="PROSITE" id="PS50109">
    <property type="entry name" value="HIS_KIN"/>
    <property type="match status" value="1"/>
</dbReference>
<feature type="transmembrane region" description="Helical" evidence="9">
    <location>
        <begin position="5"/>
        <end position="24"/>
    </location>
</feature>
<dbReference type="InterPro" id="IPR035965">
    <property type="entry name" value="PAS-like_dom_sf"/>
</dbReference>
<dbReference type="PANTHER" id="PTHR43065">
    <property type="entry name" value="SENSOR HISTIDINE KINASE"/>
    <property type="match status" value="1"/>
</dbReference>
<evidence type="ECO:0000259" key="10">
    <source>
        <dbReference type="PROSITE" id="PS50109"/>
    </source>
</evidence>
<keyword evidence="6" id="KW-0418">Kinase</keyword>
<name>A0A267MQ83_9FIRM</name>
<dbReference type="CDD" id="cd01007">
    <property type="entry name" value="PBP2_BvgS_HisK_like"/>
    <property type="match status" value="1"/>
</dbReference>
<dbReference type="InterPro" id="IPR036097">
    <property type="entry name" value="HisK_dim/P_sf"/>
</dbReference>
<dbReference type="SMART" id="SM00062">
    <property type="entry name" value="PBPb"/>
    <property type="match status" value="1"/>
</dbReference>
<evidence type="ECO:0000313" key="13">
    <source>
        <dbReference type="EMBL" id="PAB61058.1"/>
    </source>
</evidence>
<keyword evidence="7" id="KW-0067">ATP-binding</keyword>
<dbReference type="Proteomes" id="UP000216024">
    <property type="component" value="Unassembled WGS sequence"/>
</dbReference>
<dbReference type="EC" id="2.7.13.3" evidence="2"/>
<evidence type="ECO:0000256" key="8">
    <source>
        <dbReference type="ARBA" id="ARBA00023012"/>
    </source>
</evidence>
<feature type="domain" description="PAS" evidence="11">
    <location>
        <begin position="327"/>
        <end position="397"/>
    </location>
</feature>
<keyword evidence="8" id="KW-0902">Two-component regulatory system</keyword>
<evidence type="ECO:0000256" key="5">
    <source>
        <dbReference type="ARBA" id="ARBA00022741"/>
    </source>
</evidence>
<reference evidence="13 14" key="1">
    <citation type="submission" date="2017-06" db="EMBL/GenBank/DDBJ databases">
        <title>Draft genome sequence of anaerobic fermentative bacterium Anaeromicrobium sediminis DY2726D isolated from West Pacific Ocean sediments.</title>
        <authorList>
            <person name="Zeng X."/>
        </authorList>
    </citation>
    <scope>NUCLEOTIDE SEQUENCE [LARGE SCALE GENOMIC DNA]</scope>
    <source>
        <strain evidence="13 14">DY2726D</strain>
    </source>
</reference>
<keyword evidence="9" id="KW-0472">Membrane</keyword>
<dbReference type="SUPFAM" id="SSF55785">
    <property type="entry name" value="PYP-like sensor domain (PAS domain)"/>
    <property type="match status" value="1"/>
</dbReference>
<evidence type="ECO:0000256" key="6">
    <source>
        <dbReference type="ARBA" id="ARBA00022777"/>
    </source>
</evidence>
<evidence type="ECO:0000256" key="2">
    <source>
        <dbReference type="ARBA" id="ARBA00012438"/>
    </source>
</evidence>
<dbReference type="InterPro" id="IPR000014">
    <property type="entry name" value="PAS"/>
</dbReference>
<dbReference type="InterPro" id="IPR000700">
    <property type="entry name" value="PAS-assoc_C"/>
</dbReference>
<dbReference type="InterPro" id="IPR004358">
    <property type="entry name" value="Sig_transdc_His_kin-like_C"/>
</dbReference>
<evidence type="ECO:0000313" key="14">
    <source>
        <dbReference type="Proteomes" id="UP000216024"/>
    </source>
</evidence>
<sequence>MRKRIIGVLLMGIFAIVLFLNMYFQIEYEINLWDYFRKSKELTVLETQWLNEHKEIIYGADYNSPPLRFLNDENNQYKGLIVDYIRALSIELGIDIRLKPENTWNDALTSLEKKETHFFDMIPSKKREEKFLFSNGIYDLRGSILMSIDSKINNYTDLEGRKVAIPKGDYAIQFLQSRIRNIDFVFTGDIKEGIGLLEKKEVDAVVGDEPVLVYFLENYNLKSSYKVLDNPMYEKECSFAVSKDNKILLSILNKGIFSLKKKKIMARIQQKWFGMSLPFDKNQLGDKFGLIMCVFVVSILFIIYISYLWNKSLKEEVYKRTEELYKSKKDLQITFDGMSQLLLVVDKELVVSNVNKALCNLLKLNKREIIGKPYKSVIDNLNESNVIEMIKETFQGEKHHNKEIRNDGSIYEIDTFPLKNKSNNVTDVLIMIKDITRVKLIEKNMLQENKMAAIGQLAAGVAHEIRNPLGIIRNYSFLLKNEEIEKNMALEIIDSSVERASKIIDNLLNFSRMTSNTTEPVNICRFTSNLLNLERKNLEKNNVKCNIVCNCNLTIHMNQESLKYIFLNLIQNSIDAMETGGKIFIGCEEEDNKVTITFKDTGQGIKKEFLKDIFNPFFTTKEPGKGTGLGLYIVYSELKKIGGTISVESHVGIGTTFYITLNKGGAVNG</sequence>
<keyword evidence="9" id="KW-1133">Transmembrane helix</keyword>
<dbReference type="Gene3D" id="3.30.450.20">
    <property type="entry name" value="PAS domain"/>
    <property type="match status" value="1"/>
</dbReference>
<dbReference type="InterPro" id="IPR003661">
    <property type="entry name" value="HisK_dim/P_dom"/>
</dbReference>
<comment type="catalytic activity">
    <reaction evidence="1">
        <text>ATP + protein L-histidine = ADP + protein N-phospho-L-histidine.</text>
        <dbReference type="EC" id="2.7.13.3"/>
    </reaction>
</comment>
<dbReference type="CDD" id="cd00082">
    <property type="entry name" value="HisKA"/>
    <property type="match status" value="1"/>
</dbReference>
<dbReference type="InterPro" id="IPR003594">
    <property type="entry name" value="HATPase_dom"/>
</dbReference>
<evidence type="ECO:0000256" key="4">
    <source>
        <dbReference type="ARBA" id="ARBA00022679"/>
    </source>
</evidence>
<dbReference type="SMART" id="SM00091">
    <property type="entry name" value="PAS"/>
    <property type="match status" value="1"/>
</dbReference>
<dbReference type="PROSITE" id="PS50112">
    <property type="entry name" value="PAS"/>
    <property type="match status" value="1"/>
</dbReference>
<evidence type="ECO:0000259" key="12">
    <source>
        <dbReference type="PROSITE" id="PS50113"/>
    </source>
</evidence>
<accession>A0A267MQ83</accession>
<dbReference type="SUPFAM" id="SSF47384">
    <property type="entry name" value="Homodimeric domain of signal transducing histidine kinase"/>
    <property type="match status" value="1"/>
</dbReference>
<dbReference type="InterPro" id="IPR036890">
    <property type="entry name" value="HATPase_C_sf"/>
</dbReference>
<dbReference type="Pfam" id="PF00497">
    <property type="entry name" value="SBP_bac_3"/>
    <property type="match status" value="1"/>
</dbReference>
<keyword evidence="9" id="KW-0812">Transmembrane</keyword>
<dbReference type="SMART" id="SM00387">
    <property type="entry name" value="HATPase_c"/>
    <property type="match status" value="1"/>
</dbReference>
<gene>
    <name evidence="13" type="ORF">CCE28_01110</name>
</gene>
<keyword evidence="14" id="KW-1185">Reference proteome</keyword>
<feature type="transmembrane region" description="Helical" evidence="9">
    <location>
        <begin position="288"/>
        <end position="310"/>
    </location>
</feature>
<evidence type="ECO:0000256" key="1">
    <source>
        <dbReference type="ARBA" id="ARBA00000085"/>
    </source>
</evidence>
<organism evidence="13 14">
    <name type="scientific">Anaeromicrobium sediminis</name>
    <dbReference type="NCBI Taxonomy" id="1478221"/>
    <lineage>
        <taxon>Bacteria</taxon>
        <taxon>Bacillati</taxon>
        <taxon>Bacillota</taxon>
        <taxon>Clostridia</taxon>
        <taxon>Peptostreptococcales</taxon>
        <taxon>Thermotaleaceae</taxon>
        <taxon>Anaeromicrobium</taxon>
    </lineage>
</organism>
<dbReference type="InterPro" id="IPR005467">
    <property type="entry name" value="His_kinase_dom"/>
</dbReference>
<dbReference type="CDD" id="cd00130">
    <property type="entry name" value="PAS"/>
    <property type="match status" value="1"/>
</dbReference>
<dbReference type="OrthoDB" id="9784397at2"/>
<dbReference type="NCBIfam" id="TIGR00229">
    <property type="entry name" value="sensory_box"/>
    <property type="match status" value="1"/>
</dbReference>
<dbReference type="PANTHER" id="PTHR43065:SF46">
    <property type="entry name" value="C4-DICARBOXYLATE TRANSPORT SENSOR PROTEIN DCTB"/>
    <property type="match status" value="1"/>
</dbReference>
<dbReference type="Pfam" id="PF13426">
    <property type="entry name" value="PAS_9"/>
    <property type="match status" value="1"/>
</dbReference>
<dbReference type="Gene3D" id="3.30.565.10">
    <property type="entry name" value="Histidine kinase-like ATPase, C-terminal domain"/>
    <property type="match status" value="1"/>
</dbReference>
<dbReference type="GO" id="GO:0005524">
    <property type="term" value="F:ATP binding"/>
    <property type="evidence" value="ECO:0007669"/>
    <property type="project" value="UniProtKB-KW"/>
</dbReference>
<dbReference type="Gene3D" id="3.40.190.10">
    <property type="entry name" value="Periplasmic binding protein-like II"/>
    <property type="match status" value="2"/>
</dbReference>
<evidence type="ECO:0000256" key="3">
    <source>
        <dbReference type="ARBA" id="ARBA00022553"/>
    </source>
</evidence>
<keyword evidence="3" id="KW-0597">Phosphoprotein</keyword>
<evidence type="ECO:0000256" key="7">
    <source>
        <dbReference type="ARBA" id="ARBA00022840"/>
    </source>
</evidence>
<dbReference type="InterPro" id="IPR001638">
    <property type="entry name" value="Solute-binding_3/MltF_N"/>
</dbReference>
<dbReference type="SUPFAM" id="SSF53850">
    <property type="entry name" value="Periplasmic binding protein-like II"/>
    <property type="match status" value="1"/>
</dbReference>
<keyword evidence="5" id="KW-0547">Nucleotide-binding</keyword>
<protein>
    <recommendedName>
        <fullName evidence="2">histidine kinase</fullName>
        <ecNumber evidence="2">2.7.13.3</ecNumber>
    </recommendedName>
</protein>
<proteinExistence type="predicted"/>
<dbReference type="SUPFAM" id="SSF55874">
    <property type="entry name" value="ATPase domain of HSP90 chaperone/DNA topoisomerase II/histidine kinase"/>
    <property type="match status" value="1"/>
</dbReference>
<feature type="domain" description="Histidine kinase" evidence="10">
    <location>
        <begin position="460"/>
        <end position="665"/>
    </location>
</feature>
<dbReference type="RefSeq" id="WP_095130111.1">
    <property type="nucleotide sequence ID" value="NZ_NIBG01000001.1"/>
</dbReference>
<comment type="caution">
    <text evidence="13">The sequence shown here is derived from an EMBL/GenBank/DDBJ whole genome shotgun (WGS) entry which is preliminary data.</text>
</comment>
<dbReference type="SMART" id="SM00388">
    <property type="entry name" value="HisKA"/>
    <property type="match status" value="1"/>
</dbReference>
<evidence type="ECO:0000259" key="11">
    <source>
        <dbReference type="PROSITE" id="PS50112"/>
    </source>
</evidence>
<dbReference type="PRINTS" id="PR00344">
    <property type="entry name" value="BCTRLSENSOR"/>
</dbReference>
<feature type="domain" description="PAC" evidence="12">
    <location>
        <begin position="397"/>
        <end position="447"/>
    </location>
</feature>
<dbReference type="Gene3D" id="1.10.287.130">
    <property type="match status" value="1"/>
</dbReference>
<keyword evidence="4" id="KW-0808">Transferase</keyword>
<dbReference type="EMBL" id="NIBG01000001">
    <property type="protein sequence ID" value="PAB61058.1"/>
    <property type="molecule type" value="Genomic_DNA"/>
</dbReference>
<dbReference type="PROSITE" id="PS50113">
    <property type="entry name" value="PAC"/>
    <property type="match status" value="1"/>
</dbReference>
<dbReference type="Pfam" id="PF00512">
    <property type="entry name" value="HisKA"/>
    <property type="match status" value="1"/>
</dbReference>
<dbReference type="AlphaFoldDB" id="A0A267MQ83"/>
<dbReference type="Pfam" id="PF02518">
    <property type="entry name" value="HATPase_c"/>
    <property type="match status" value="1"/>
</dbReference>
<evidence type="ECO:0000256" key="9">
    <source>
        <dbReference type="SAM" id="Phobius"/>
    </source>
</evidence>